<evidence type="ECO:0000313" key="6">
    <source>
        <dbReference type="Proteomes" id="UP000626844"/>
    </source>
</evidence>
<dbReference type="GO" id="GO:0016836">
    <property type="term" value="F:hydro-lyase activity"/>
    <property type="evidence" value="ECO:0007669"/>
    <property type="project" value="TreeGrafter"/>
</dbReference>
<feature type="domain" description="Mandelate racemase/muconate lactonizing enzyme C-terminal" evidence="4">
    <location>
        <begin position="137"/>
        <end position="235"/>
    </location>
</feature>
<protein>
    <submittedName>
        <fullName evidence="5">Mandelate racemase/muconate lactonizing enzyme family protein</fullName>
    </submittedName>
</protein>
<dbReference type="GO" id="GO:0016052">
    <property type="term" value="P:carbohydrate catabolic process"/>
    <property type="evidence" value="ECO:0007669"/>
    <property type="project" value="TreeGrafter"/>
</dbReference>
<dbReference type="GO" id="GO:0000287">
    <property type="term" value="F:magnesium ion binding"/>
    <property type="evidence" value="ECO:0007669"/>
    <property type="project" value="TreeGrafter"/>
</dbReference>
<dbReference type="Proteomes" id="UP000626844">
    <property type="component" value="Unassembled WGS sequence"/>
</dbReference>
<comment type="caution">
    <text evidence="5">The sequence shown here is derived from an EMBL/GenBank/DDBJ whole genome shotgun (WGS) entry which is preliminary data.</text>
</comment>
<dbReference type="SUPFAM" id="SSF51604">
    <property type="entry name" value="Enolase C-terminal domain-like"/>
    <property type="match status" value="1"/>
</dbReference>
<dbReference type="Pfam" id="PF13378">
    <property type="entry name" value="MR_MLE_C"/>
    <property type="match status" value="1"/>
</dbReference>
<dbReference type="SFLD" id="SFLDS00001">
    <property type="entry name" value="Enolase"/>
    <property type="match status" value="1"/>
</dbReference>
<dbReference type="Pfam" id="PF02746">
    <property type="entry name" value="MR_MLE_N"/>
    <property type="match status" value="1"/>
</dbReference>
<evidence type="ECO:0000313" key="5">
    <source>
        <dbReference type="EMBL" id="MBD1379980.1"/>
    </source>
</evidence>
<evidence type="ECO:0000256" key="3">
    <source>
        <dbReference type="ARBA" id="ARBA00022842"/>
    </source>
</evidence>
<gene>
    <name evidence="5" type="ORF">IC621_07055</name>
</gene>
<keyword evidence="2" id="KW-0479">Metal-binding</keyword>
<comment type="cofactor">
    <cofactor evidence="1">
        <name>Mg(2+)</name>
        <dbReference type="ChEBI" id="CHEBI:18420"/>
    </cofactor>
</comment>
<dbReference type="AlphaFoldDB" id="A0A926NFR0"/>
<dbReference type="PANTHER" id="PTHR13794:SF58">
    <property type="entry name" value="MITOCHONDRIAL ENOLASE SUPERFAMILY MEMBER 1"/>
    <property type="match status" value="1"/>
</dbReference>
<evidence type="ECO:0000256" key="2">
    <source>
        <dbReference type="ARBA" id="ARBA00022723"/>
    </source>
</evidence>
<dbReference type="SMART" id="SM00922">
    <property type="entry name" value="MR_MLE"/>
    <property type="match status" value="1"/>
</dbReference>
<dbReference type="SFLD" id="SFLDG00179">
    <property type="entry name" value="mandelate_racemase"/>
    <property type="match status" value="1"/>
</dbReference>
<dbReference type="InterPro" id="IPR013341">
    <property type="entry name" value="Mandelate_racemase_N_dom"/>
</dbReference>
<dbReference type="Gene3D" id="3.30.390.10">
    <property type="entry name" value="Enolase-like, N-terminal domain"/>
    <property type="match status" value="1"/>
</dbReference>
<accession>A0A926NFR0</accession>
<organism evidence="5 6">
    <name type="scientific">Metabacillus arenae</name>
    <dbReference type="NCBI Taxonomy" id="2771434"/>
    <lineage>
        <taxon>Bacteria</taxon>
        <taxon>Bacillati</taxon>
        <taxon>Bacillota</taxon>
        <taxon>Bacilli</taxon>
        <taxon>Bacillales</taxon>
        <taxon>Bacillaceae</taxon>
        <taxon>Metabacillus</taxon>
    </lineage>
</organism>
<name>A0A926NFR0_9BACI</name>
<dbReference type="InterPro" id="IPR029065">
    <property type="entry name" value="Enolase_C-like"/>
</dbReference>
<dbReference type="InterPro" id="IPR036849">
    <property type="entry name" value="Enolase-like_C_sf"/>
</dbReference>
<dbReference type="Gene3D" id="3.20.20.120">
    <property type="entry name" value="Enolase-like C-terminal domain"/>
    <property type="match status" value="1"/>
</dbReference>
<evidence type="ECO:0000259" key="4">
    <source>
        <dbReference type="SMART" id="SM00922"/>
    </source>
</evidence>
<dbReference type="PANTHER" id="PTHR13794">
    <property type="entry name" value="ENOLASE SUPERFAMILY, MANDELATE RACEMASE"/>
    <property type="match status" value="1"/>
</dbReference>
<dbReference type="EMBL" id="JACXAI010000006">
    <property type="protein sequence ID" value="MBD1379980.1"/>
    <property type="molecule type" value="Genomic_DNA"/>
</dbReference>
<reference evidence="5" key="1">
    <citation type="submission" date="2020-09" db="EMBL/GenBank/DDBJ databases">
        <title>A novel bacterium of genus Bacillus, isolated from South China Sea.</title>
        <authorList>
            <person name="Huang H."/>
            <person name="Mo K."/>
            <person name="Hu Y."/>
        </authorList>
    </citation>
    <scope>NUCLEOTIDE SEQUENCE</scope>
    <source>
        <strain evidence="5">IB182487</strain>
    </source>
</reference>
<dbReference type="InterPro" id="IPR046945">
    <property type="entry name" value="RHMD-like"/>
</dbReference>
<proteinExistence type="predicted"/>
<dbReference type="RefSeq" id="WP_191157123.1">
    <property type="nucleotide sequence ID" value="NZ_JACXAI010000006.1"/>
</dbReference>
<keyword evidence="6" id="KW-1185">Reference proteome</keyword>
<keyword evidence="3" id="KW-0460">Magnesium</keyword>
<sequence length="372" mass="42507">MRIEKVEIFPLLYKLTKPYGDANGYKKYRTCFLFKITTYSGIHGWGECIDWLPTLEKGFSERIIPYLLGKKATDRTHICGVIKKWHKRAAAGISMALTEIIAKSAGLSVCDLWGGKLRDSIPVYASFQSYSEEEDWLKHSLELIDQAVCRGFKMIKVKIGGRTLQEDQAHIHSVQRLLEEKIGLALDANQSYDAATARIWDRYFREWSNMLWFEEPIPMDQLADYKLLRSNLSIPVAGGENLKTTAQFLPLLKEGAIDIIQPDVMHVNGINEYRETVQLSRSFGVRSSPHSFDGPISRLYSLFVQACLPPWSKMDHEQIEPVEWDVMENPFTSLLSVQPTNGIVKIPDEIGIGAEIDMDKLKKYQWDGTIYH</sequence>
<dbReference type="InterPro" id="IPR013342">
    <property type="entry name" value="Mandelate_racemase_C"/>
</dbReference>
<dbReference type="CDD" id="cd03316">
    <property type="entry name" value="MR_like"/>
    <property type="match status" value="1"/>
</dbReference>
<dbReference type="SUPFAM" id="SSF54826">
    <property type="entry name" value="Enolase N-terminal domain-like"/>
    <property type="match status" value="1"/>
</dbReference>
<evidence type="ECO:0000256" key="1">
    <source>
        <dbReference type="ARBA" id="ARBA00001946"/>
    </source>
</evidence>
<dbReference type="InterPro" id="IPR029017">
    <property type="entry name" value="Enolase-like_N"/>
</dbReference>